<dbReference type="OrthoDB" id="33253at10239"/>
<reference evidence="1 2" key="1">
    <citation type="submission" date="2008-05" db="EMBL/GenBank/DDBJ databases">
        <authorList>
            <person name="Weber R.J."/>
            <person name="Jacobs-Sera D."/>
            <person name="Houtz J."/>
            <person name="Hendrix R.W."/>
            <person name="Hatfull G.H."/>
        </authorList>
    </citation>
    <scope>NUCLEOTIDE SEQUENCE [LARGE SCALE GENOMIC DNA]</scope>
</reference>
<accession>B3VM45</accession>
<name>B3VM45_9CAUD</name>
<dbReference type="Pfam" id="PF22758">
    <property type="entry name" value="Phage_cement"/>
    <property type="match status" value="1"/>
</dbReference>
<dbReference type="KEGG" id="vg:6450020"/>
<organism evidence="1 2">
    <name type="scientific">Mycobacterium phage Predator</name>
    <dbReference type="NCBI Taxonomy" id="543153"/>
    <lineage>
        <taxon>Viruses</taxon>
        <taxon>Duplodnaviria</taxon>
        <taxon>Heunggongvirae</taxon>
        <taxon>Uroviricota</taxon>
        <taxon>Caudoviricetes</taxon>
        <taxon>Predatorvirus</taxon>
        <taxon>Predatorvirus predator</taxon>
    </lineage>
</organism>
<sequence length="155" mass="15409">MALATKPRFEKSNPYGGTFVAPLAVDLDETANGNKVLGVGLNSSGQVVIGGGQTGIVGVILPVAGANVLTGALLDTYQAGDNIDVMVQGEIANFKLANGTVPAAGTKIFSSSAGVLGTAAADGSVLVGWTIESHATNGARLFVNVMALAVALDVP</sequence>
<evidence type="ECO:0000313" key="1">
    <source>
        <dbReference type="EMBL" id="ACF05115.1"/>
    </source>
</evidence>
<proteinExistence type="predicted"/>
<protein>
    <submittedName>
        <fullName evidence="1">Minor capsid protein</fullName>
    </submittedName>
</protein>
<dbReference type="Proteomes" id="UP000000621">
    <property type="component" value="Segment"/>
</dbReference>
<keyword evidence="2" id="KW-1185">Reference proteome</keyword>
<dbReference type="EMBL" id="EU770222">
    <property type="protein sequence ID" value="ACF05115.1"/>
    <property type="molecule type" value="Genomic_DNA"/>
</dbReference>
<evidence type="ECO:0000313" key="2">
    <source>
        <dbReference type="Proteomes" id="UP000000621"/>
    </source>
</evidence>
<dbReference type="RefSeq" id="YP_002003376.1">
    <property type="nucleotide sequence ID" value="NC_011039.1"/>
</dbReference>
<gene>
    <name evidence="1" type="ORF">PREDATOR_18</name>
</gene>
<dbReference type="InterPro" id="IPR054438">
    <property type="entry name" value="Struct_cement_gp24/gp6"/>
</dbReference>